<protein>
    <submittedName>
        <fullName evidence="2">Uncharacterized protein</fullName>
    </submittedName>
</protein>
<feature type="region of interest" description="Disordered" evidence="1">
    <location>
        <begin position="26"/>
        <end position="51"/>
    </location>
</feature>
<dbReference type="InterPro" id="IPR038765">
    <property type="entry name" value="Papain-like_cys_pep_sf"/>
</dbReference>
<comment type="caution">
    <text evidence="2">The sequence shown here is derived from an EMBL/GenBank/DDBJ whole genome shotgun (WGS) entry which is preliminary data.</text>
</comment>
<reference evidence="2 3" key="1">
    <citation type="journal article" date="2018" name="PLoS ONE">
        <title>The draft genome of Kipferlia bialata reveals reductive genome evolution in fornicate parasites.</title>
        <authorList>
            <person name="Tanifuji G."/>
            <person name="Takabayashi S."/>
            <person name="Kume K."/>
            <person name="Takagi M."/>
            <person name="Nakayama T."/>
            <person name="Kamikawa R."/>
            <person name="Inagaki Y."/>
            <person name="Hashimoto T."/>
        </authorList>
    </citation>
    <scope>NUCLEOTIDE SEQUENCE [LARGE SCALE GENOMIC DNA]</scope>
    <source>
        <strain evidence="2">NY0173</strain>
    </source>
</reference>
<dbReference type="Proteomes" id="UP000265618">
    <property type="component" value="Unassembled WGS sequence"/>
</dbReference>
<dbReference type="SUPFAM" id="SSF54001">
    <property type="entry name" value="Cysteine proteinases"/>
    <property type="match status" value="1"/>
</dbReference>
<feature type="region of interest" description="Disordered" evidence="1">
    <location>
        <begin position="367"/>
        <end position="409"/>
    </location>
</feature>
<evidence type="ECO:0000313" key="3">
    <source>
        <dbReference type="Proteomes" id="UP000265618"/>
    </source>
</evidence>
<organism evidence="2 3">
    <name type="scientific">Kipferlia bialata</name>
    <dbReference type="NCBI Taxonomy" id="797122"/>
    <lineage>
        <taxon>Eukaryota</taxon>
        <taxon>Metamonada</taxon>
        <taxon>Carpediemonas-like organisms</taxon>
        <taxon>Kipferlia</taxon>
    </lineage>
</organism>
<gene>
    <name evidence="2" type="ORF">KIPB_011059</name>
</gene>
<feature type="region of interest" description="Disordered" evidence="1">
    <location>
        <begin position="587"/>
        <end position="609"/>
    </location>
</feature>
<dbReference type="Gene3D" id="3.40.395.10">
    <property type="entry name" value="Adenoviral Proteinase, Chain A"/>
    <property type="match status" value="1"/>
</dbReference>
<accession>A0A9K3GN16</accession>
<evidence type="ECO:0000313" key="2">
    <source>
        <dbReference type="EMBL" id="GIQ88738.1"/>
    </source>
</evidence>
<dbReference type="AlphaFoldDB" id="A0A9K3GN16"/>
<evidence type="ECO:0000256" key="1">
    <source>
        <dbReference type="SAM" id="MobiDB-lite"/>
    </source>
</evidence>
<keyword evidence="3" id="KW-1185">Reference proteome</keyword>
<dbReference type="EMBL" id="BDIP01004340">
    <property type="protein sequence ID" value="GIQ88738.1"/>
    <property type="molecule type" value="Genomic_DNA"/>
</dbReference>
<feature type="compositionally biased region" description="Basic and acidic residues" evidence="1">
    <location>
        <begin position="377"/>
        <end position="392"/>
    </location>
</feature>
<name>A0A9K3GN16_9EUKA</name>
<sequence>MYSSPLRQLTVGVAPRPNRSVIQALTGIGTKRRRQRERDPRPAPKRRAPGLPVVRGSRMALSTAQLRQQRARATRPVSSWLGHSRLDIHRARGHGPNGPLIGQARWLSMVIVAAVTLLIAFWRPTMGGLQNPRAFEDGTYIRPRVVGPQVMIAEGHWFCVYLNLRGEVYLWDSLDDGMGLASRHEIISRVYGNRPIIRMECQRQSNANDCGVFALGFQDMLVRGLNPTRFDIDVTEMRNTVVMWLETGNVRDLPMPVVAVDRGEDGPSPFTERLQQLGVRQIMPPHQGPLNAMDAMDQAPQAMEDREREVAGSVGDSVSDASAPMGTDGLTVIVDSDSDVSESIPHLGSHSSGVEGEGYREVILSVDSAGDDSVTPPERERDVEEVHGHSGQEESSELSWEGEKGARKTNADKSRSISCWLATEAALMEDESSGSSSEGLVLTCSLDVAEEESSDDSEDESWLDVTLNDLAPACANHKPEPTRTNHRNQAVLLNATGLSKMCVRYFQEEKEHGCRFILRNSGSSYVDKSRPELGLKYTFRFQCNHYNHNTDCEVSLRSKDSHKKCGCPEAVCPRTFSLFYYEDSGVLESSDDPRPTTRPPSEASKTHDHVIPPQCEYSLSVFLEMYIQEYRYECPKDSVDRVIRIVEKELGIDKDDRNTRHHGIVRENLAQNWSREGQLRDGITYHARDSISLRLQSHAYLHSNPDDLYNIERDATNGLRVVISTRDLSDFAREQGNVVYLDATYAINCYQFAVYAKLYGDNLPISSPIQFLYL</sequence>
<proteinExistence type="predicted"/>